<dbReference type="InterPro" id="IPR006652">
    <property type="entry name" value="Kelch_1"/>
</dbReference>
<protein>
    <submittedName>
        <fullName evidence="1">Uncharacterized protein</fullName>
    </submittedName>
</protein>
<accession>A0A6V7Q263</accession>
<dbReference type="SMART" id="SM00612">
    <property type="entry name" value="Kelch"/>
    <property type="match status" value="2"/>
</dbReference>
<dbReference type="InterPro" id="IPR015915">
    <property type="entry name" value="Kelch-typ_b-propeller"/>
</dbReference>
<reference evidence="1" key="1">
    <citation type="submission" date="2020-07" db="EMBL/GenBank/DDBJ databases">
        <authorList>
            <person name="Lin J."/>
        </authorList>
    </citation>
    <scope>NUCLEOTIDE SEQUENCE</scope>
</reference>
<dbReference type="EMBL" id="LR862131">
    <property type="protein sequence ID" value="CAD1837279.1"/>
    <property type="molecule type" value="Genomic_DNA"/>
</dbReference>
<evidence type="ECO:0000313" key="1">
    <source>
        <dbReference type="EMBL" id="CAD1837279.1"/>
    </source>
</evidence>
<proteinExistence type="predicted"/>
<sequence>MIDASNGPPQLPLDLSASALLYLPRIPVIHAAGELRPSNHTWRRIGPIPGIPETSVLKGFALISLGDCVYVIGGRLCQRSEPGRDDDADVDPVEVDVAVRTEVLRYNIRTEEWSSCAQLIAPRFDFACAACYGKIYAAGGQCMLSAVSGAHRWTATAEVYDPSRDQWAALPDMSTPRYKCVAVTWEGRFHVVGGFTPERECLAGLLERSSAEAYDEGRSKWDLFPGMWQLDVPPNQIAAVGGRLLSSGDCLNTWKGQVEAYDGKLKIWNIVERSQLPDLSSLLITHDAACDDQEGPSRPSRRLNYLTLAPVGTRLYFLAGYQRSSTGCSYIWAVHTFDTEPDDQTGEPWTSFEPTEEDVDKELCSHCCVAQL</sequence>
<dbReference type="PANTHER" id="PTHR47365:SF1">
    <property type="entry name" value="F-BOX_KELCH-REPEAT PROTEIN"/>
    <property type="match status" value="1"/>
</dbReference>
<organism evidence="1">
    <name type="scientific">Ananas comosus var. bracteatus</name>
    <name type="common">red pineapple</name>
    <dbReference type="NCBI Taxonomy" id="296719"/>
    <lineage>
        <taxon>Eukaryota</taxon>
        <taxon>Viridiplantae</taxon>
        <taxon>Streptophyta</taxon>
        <taxon>Embryophyta</taxon>
        <taxon>Tracheophyta</taxon>
        <taxon>Spermatophyta</taxon>
        <taxon>Magnoliopsida</taxon>
        <taxon>Liliopsida</taxon>
        <taxon>Poales</taxon>
        <taxon>Bromeliaceae</taxon>
        <taxon>Bromelioideae</taxon>
        <taxon>Ananas</taxon>
    </lineage>
</organism>
<name>A0A6V7Q263_ANACO</name>
<dbReference type="SUPFAM" id="SSF117281">
    <property type="entry name" value="Kelch motif"/>
    <property type="match status" value="1"/>
</dbReference>
<gene>
    <name evidence="1" type="ORF">CB5_LOCUS20490</name>
</gene>
<dbReference type="Pfam" id="PF01344">
    <property type="entry name" value="Kelch_1"/>
    <property type="match status" value="1"/>
</dbReference>
<dbReference type="Gene3D" id="2.120.10.80">
    <property type="entry name" value="Kelch-type beta propeller"/>
    <property type="match status" value="1"/>
</dbReference>
<dbReference type="PANTHER" id="PTHR47365">
    <property type="entry name" value="PLANT PROTEIN, PUTATIVE-RELATED"/>
    <property type="match status" value="1"/>
</dbReference>
<dbReference type="AlphaFoldDB" id="A0A6V7Q263"/>